<name>A0A1I7TD16_9PELO</name>
<dbReference type="PANTHER" id="PTHR31006:SF15">
    <property type="entry name" value="F-BOX DOMAIN-CONTAINING PROTEIN"/>
    <property type="match status" value="1"/>
</dbReference>
<evidence type="ECO:0000313" key="2">
    <source>
        <dbReference type="WBParaSite" id="Csp11.Scaffold583.g4718.t1"/>
    </source>
</evidence>
<accession>A0A1I7TD16</accession>
<keyword evidence="1" id="KW-1185">Reference proteome</keyword>
<dbReference type="Proteomes" id="UP000095282">
    <property type="component" value="Unplaced"/>
</dbReference>
<dbReference type="STRING" id="1561998.A0A1I7TD16"/>
<organism evidence="1 2">
    <name type="scientific">Caenorhabditis tropicalis</name>
    <dbReference type="NCBI Taxonomy" id="1561998"/>
    <lineage>
        <taxon>Eukaryota</taxon>
        <taxon>Metazoa</taxon>
        <taxon>Ecdysozoa</taxon>
        <taxon>Nematoda</taxon>
        <taxon>Chromadorea</taxon>
        <taxon>Rhabditida</taxon>
        <taxon>Rhabditina</taxon>
        <taxon>Rhabditomorpha</taxon>
        <taxon>Rhabditoidea</taxon>
        <taxon>Rhabditidae</taxon>
        <taxon>Peloderinae</taxon>
        <taxon>Caenorhabditis</taxon>
    </lineage>
</organism>
<dbReference type="PANTHER" id="PTHR31006">
    <property type="entry name" value="F-BOX DOMAIN-CONTAINING PROTEIN-RELATED-RELATED"/>
    <property type="match status" value="1"/>
</dbReference>
<dbReference type="eggNOG" id="ENOG502THVE">
    <property type="taxonomic scope" value="Eukaryota"/>
</dbReference>
<dbReference type="AlphaFoldDB" id="A0A1I7TD16"/>
<dbReference type="WBParaSite" id="Csp11.Scaffold583.g4718.t1">
    <property type="protein sequence ID" value="Csp11.Scaffold583.g4718.t1"/>
    <property type="gene ID" value="Csp11.Scaffold583.g4718"/>
</dbReference>
<dbReference type="InterPro" id="IPR042317">
    <property type="entry name" value="She-1-like"/>
</dbReference>
<evidence type="ECO:0000313" key="1">
    <source>
        <dbReference type="Proteomes" id="UP000095282"/>
    </source>
</evidence>
<reference evidence="2" key="1">
    <citation type="submission" date="2016-11" db="UniProtKB">
        <authorList>
            <consortium name="WormBaseParasite"/>
        </authorList>
    </citation>
    <scope>IDENTIFICATION</scope>
</reference>
<proteinExistence type="predicted"/>
<protein>
    <submittedName>
        <fullName evidence="2">F-box domain-containing protein</fullName>
    </submittedName>
</protein>
<sequence length="391" mass="45780">MDKTPIDWVDLPMEMQQMLVGKCDLHTRWNLRAVSSSVNELVDATKLFYSAVRVQENYIHGITIKLIHKLFKDEYTFRFKKNESGGTRIWRSFSPNDLIMENSEPETEAFEFLKTMCFRKNVTIGRFDFETISFTNKLEDKLEEVINGTPFPMKIRAIHWKDSKYSQSIWKLIDKCDGRHLKELKVSGRLPHIPLVLFGKNDEKLRNLERIEVECDCNATDEDVMSLNASIISIKSKLLTHGMVTRLIEKFTEKRSNGSFFIIDNPSEEDLSSLTIPAGFQVITNDPERMDYFNELVEGKKASVVLRVNENYVRLQVNPAGLHFFEEKFFIAPPEDSDFDDYYNVEDNEDNDFYGNGFDMDPNYDFDFEGDLYESDLYESDLDDFEFKYDY</sequence>